<dbReference type="Pfam" id="PF04014">
    <property type="entry name" value="MazE_antitoxin"/>
    <property type="match status" value="1"/>
</dbReference>
<keyword evidence="2" id="KW-0238">DNA-binding</keyword>
<dbReference type="Gene3D" id="2.10.260.10">
    <property type="match status" value="1"/>
</dbReference>
<dbReference type="RefSeq" id="WP_069909373.1">
    <property type="nucleotide sequence ID" value="NZ_LAJE02000158.1"/>
</dbReference>
<evidence type="ECO:0000259" key="3">
    <source>
        <dbReference type="PROSITE" id="PS51740"/>
    </source>
</evidence>
<comment type="similarity">
    <text evidence="1">Belongs to the VapB family.</text>
</comment>
<proteinExistence type="inferred from homology"/>
<dbReference type="OrthoDB" id="7173678at2"/>
<evidence type="ECO:0000313" key="4">
    <source>
        <dbReference type="EMBL" id="OEO31482.1"/>
    </source>
</evidence>
<dbReference type="SUPFAM" id="SSF89447">
    <property type="entry name" value="AbrB/MazE/MraZ-like"/>
    <property type="match status" value="1"/>
</dbReference>
<name>A0A1E5XS92_9HYPH</name>
<dbReference type="InterPro" id="IPR037914">
    <property type="entry name" value="SpoVT-AbrB_sf"/>
</dbReference>
<reference evidence="4 5" key="1">
    <citation type="journal article" date="2015" name="Genome Announc.">
        <title>Genome Assemblies of Three Soil-Associated Devosia species: D. insulae, D. limi, and D. soli.</title>
        <authorList>
            <person name="Hassan Y.I."/>
            <person name="Lepp D."/>
            <person name="Zhou T."/>
        </authorList>
    </citation>
    <scope>NUCLEOTIDE SEQUENCE [LARGE SCALE GENOMIC DNA]</scope>
    <source>
        <strain evidence="4 5">DS-56</strain>
    </source>
</reference>
<feature type="domain" description="SpoVT-AbrB" evidence="3">
    <location>
        <begin position="6"/>
        <end position="46"/>
    </location>
</feature>
<gene>
    <name evidence="4" type="ORF">VW23_016180</name>
</gene>
<evidence type="ECO:0000256" key="1">
    <source>
        <dbReference type="ARBA" id="ARBA00007924"/>
    </source>
</evidence>
<dbReference type="InterPro" id="IPR007159">
    <property type="entry name" value="SpoVT-AbrB_dom"/>
</dbReference>
<dbReference type="Proteomes" id="UP000095463">
    <property type="component" value="Unassembled WGS sequence"/>
</dbReference>
<dbReference type="InterPro" id="IPR051734">
    <property type="entry name" value="VapB_TA_antitoxins"/>
</dbReference>
<evidence type="ECO:0000256" key="2">
    <source>
        <dbReference type="PROSITE-ProRule" id="PRU01076"/>
    </source>
</evidence>
<organism evidence="4 5">
    <name type="scientific">Devosia insulae DS-56</name>
    <dbReference type="NCBI Taxonomy" id="1116389"/>
    <lineage>
        <taxon>Bacteria</taxon>
        <taxon>Pseudomonadati</taxon>
        <taxon>Pseudomonadota</taxon>
        <taxon>Alphaproteobacteria</taxon>
        <taxon>Hyphomicrobiales</taxon>
        <taxon>Devosiaceae</taxon>
        <taxon>Devosia</taxon>
    </lineage>
</organism>
<dbReference type="AlphaFoldDB" id="A0A1E5XS92"/>
<sequence length="89" mass="10390">MSTAKAKVFWTGRSQAVRLPKEFRFDSDEVSIRREGNSVILELPKAEDDTNDEWAWLDKLQPFDPDVVAAIEEDEGPFEERPERDDFFK</sequence>
<protein>
    <recommendedName>
        <fullName evidence="3">SpoVT-AbrB domain-containing protein</fullName>
    </recommendedName>
</protein>
<dbReference type="PROSITE" id="PS51740">
    <property type="entry name" value="SPOVT_ABRB"/>
    <property type="match status" value="1"/>
</dbReference>
<dbReference type="GO" id="GO:0003677">
    <property type="term" value="F:DNA binding"/>
    <property type="evidence" value="ECO:0007669"/>
    <property type="project" value="UniProtKB-UniRule"/>
</dbReference>
<comment type="caution">
    <text evidence="4">The sequence shown here is derived from an EMBL/GenBank/DDBJ whole genome shotgun (WGS) entry which is preliminary data.</text>
</comment>
<dbReference type="PANTHER" id="PTHR37550:SF1">
    <property type="entry name" value="SSL1300 PROTEIN"/>
    <property type="match status" value="1"/>
</dbReference>
<evidence type="ECO:0000313" key="5">
    <source>
        <dbReference type="Proteomes" id="UP000095463"/>
    </source>
</evidence>
<dbReference type="PANTHER" id="PTHR37550">
    <property type="entry name" value="ANTITOXIN VAPB1"/>
    <property type="match status" value="1"/>
</dbReference>
<accession>A0A1E5XS92</accession>
<dbReference type="EMBL" id="LAJE02000158">
    <property type="protein sequence ID" value="OEO31482.1"/>
    <property type="molecule type" value="Genomic_DNA"/>
</dbReference>
<keyword evidence="5" id="KW-1185">Reference proteome</keyword>